<dbReference type="Proteomes" id="UP000195893">
    <property type="component" value="Unassembled WGS sequence"/>
</dbReference>
<evidence type="ECO:0000313" key="2">
    <source>
        <dbReference type="EMBL" id="OUT18583.1"/>
    </source>
</evidence>
<dbReference type="AlphaFoldDB" id="A0A1Y5NGQ6"/>
<dbReference type="InterPro" id="IPR005039">
    <property type="entry name" value="Ant_C"/>
</dbReference>
<reference evidence="2 3" key="1">
    <citation type="submission" date="2017-04" db="EMBL/GenBank/DDBJ databases">
        <title>Complete genome of Campylobacter concisus ATCC 33237T and draft genomes for an additional eight well characterized C. concisus strains.</title>
        <authorList>
            <person name="Cornelius A.J."/>
            <person name="Miller W.G."/>
            <person name="Lastovica A.J."/>
            <person name="On S.L."/>
            <person name="French N.P."/>
            <person name="Vandenberg O."/>
            <person name="Biggs P.J."/>
        </authorList>
    </citation>
    <scope>NUCLEOTIDE SEQUENCE [LARGE SCALE GENOMIC DNA]</scope>
    <source>
        <strain evidence="2 3">Lasto127.99</strain>
    </source>
</reference>
<organism evidence="2 3">
    <name type="scientific">Campylobacter concisus</name>
    <dbReference type="NCBI Taxonomy" id="199"/>
    <lineage>
        <taxon>Bacteria</taxon>
        <taxon>Pseudomonadati</taxon>
        <taxon>Campylobacterota</taxon>
        <taxon>Epsilonproteobacteria</taxon>
        <taxon>Campylobacterales</taxon>
        <taxon>Campylobacteraceae</taxon>
        <taxon>Campylobacter</taxon>
    </lineage>
</organism>
<name>A0A1Y5NGQ6_9BACT</name>
<sequence length="249" mass="28530">MSSIVAFNDLNLEILEYQDTWSLSNKQVAEGFGVSEEAIRQQKARNEFKESVHFYTVTNCNGGADKTFWTKKGVITLGFKLRETPQTILFRDWASDYILNSNNRPLDIQNVLADPRIFAQLALRYADEQDKNKRLEHKIEADAPYVDFARAVEVSKGDLKMGEYAKLLCNKDKGVIIGQKSLFALMRELGILMFNNEPLQKYLNMGYFRRKPRPFTKPNGEQCLNLITLITPKGQVKLAERLINAIKSK</sequence>
<dbReference type="Pfam" id="PF03374">
    <property type="entry name" value="ANT"/>
    <property type="match status" value="1"/>
</dbReference>
<gene>
    <name evidence="2" type="ORF">B9N60_02725</name>
</gene>
<comment type="caution">
    <text evidence="2">The sequence shown here is derived from an EMBL/GenBank/DDBJ whole genome shotgun (WGS) entry which is preliminary data.</text>
</comment>
<proteinExistence type="predicted"/>
<dbReference type="EMBL" id="NDYQ01000003">
    <property type="protein sequence ID" value="OUT18583.1"/>
    <property type="molecule type" value="Genomic_DNA"/>
</dbReference>
<dbReference type="GO" id="GO:0003677">
    <property type="term" value="F:DNA binding"/>
    <property type="evidence" value="ECO:0007669"/>
    <property type="project" value="InterPro"/>
</dbReference>
<evidence type="ECO:0000259" key="1">
    <source>
        <dbReference type="Pfam" id="PF03374"/>
    </source>
</evidence>
<evidence type="ECO:0000313" key="3">
    <source>
        <dbReference type="Proteomes" id="UP000195893"/>
    </source>
</evidence>
<accession>A0A1Y5NGQ6</accession>
<protein>
    <submittedName>
        <fullName evidence="2">Phage antirepressor protein</fullName>
    </submittedName>
</protein>
<feature type="domain" description="Antirepressor protein C-terminal" evidence="1">
    <location>
        <begin position="136"/>
        <end position="242"/>
    </location>
</feature>
<dbReference type="RefSeq" id="WP_087581180.1">
    <property type="nucleotide sequence ID" value="NZ_NDYQ01000003.1"/>
</dbReference>